<dbReference type="Proteomes" id="UP000032141">
    <property type="component" value="Chromosome C6"/>
</dbReference>
<feature type="region of interest" description="Disordered" evidence="5">
    <location>
        <begin position="475"/>
        <end position="552"/>
    </location>
</feature>
<dbReference type="PANTHER" id="PTHR48449:SF1">
    <property type="entry name" value="DUF1985 DOMAIN-CONTAINING PROTEIN"/>
    <property type="match status" value="1"/>
</dbReference>
<evidence type="ECO:0000259" key="6">
    <source>
        <dbReference type="PROSITE" id="PS51999"/>
    </source>
</evidence>
<dbReference type="Gramene" id="Bo6g018210.1">
    <property type="protein sequence ID" value="Bo6g018210.1"/>
    <property type="gene ID" value="Bo6g018210"/>
</dbReference>
<evidence type="ECO:0000313" key="8">
    <source>
        <dbReference type="Proteomes" id="UP000032141"/>
    </source>
</evidence>
<dbReference type="Pfam" id="PF09331">
    <property type="entry name" value="DUF1985"/>
    <property type="match status" value="1"/>
</dbReference>
<dbReference type="AlphaFoldDB" id="A0A0D3CPG4"/>
<protein>
    <recommendedName>
        <fullName evidence="6">GRF-type domain-containing protein</fullName>
    </recommendedName>
</protein>
<evidence type="ECO:0000256" key="4">
    <source>
        <dbReference type="PROSITE-ProRule" id="PRU01343"/>
    </source>
</evidence>
<evidence type="ECO:0000313" key="7">
    <source>
        <dbReference type="EnsemblPlants" id="Bo6g018210.1"/>
    </source>
</evidence>
<evidence type="ECO:0000256" key="1">
    <source>
        <dbReference type="ARBA" id="ARBA00022723"/>
    </source>
</evidence>
<keyword evidence="8" id="KW-1185">Reference proteome</keyword>
<keyword evidence="1" id="KW-0479">Metal-binding</keyword>
<feature type="compositionally biased region" description="Acidic residues" evidence="5">
    <location>
        <begin position="493"/>
        <end position="502"/>
    </location>
</feature>
<organism evidence="7 8">
    <name type="scientific">Brassica oleracea var. oleracea</name>
    <dbReference type="NCBI Taxonomy" id="109376"/>
    <lineage>
        <taxon>Eukaryota</taxon>
        <taxon>Viridiplantae</taxon>
        <taxon>Streptophyta</taxon>
        <taxon>Embryophyta</taxon>
        <taxon>Tracheophyta</taxon>
        <taxon>Spermatophyta</taxon>
        <taxon>Magnoliopsida</taxon>
        <taxon>eudicotyledons</taxon>
        <taxon>Gunneridae</taxon>
        <taxon>Pentapetalae</taxon>
        <taxon>rosids</taxon>
        <taxon>malvids</taxon>
        <taxon>Brassicales</taxon>
        <taxon>Brassicaceae</taxon>
        <taxon>Brassiceae</taxon>
        <taxon>Brassica</taxon>
    </lineage>
</organism>
<dbReference type="HOGENOM" id="CLU_331865_0_0_1"/>
<dbReference type="EnsemblPlants" id="Bo6g018210.1">
    <property type="protein sequence ID" value="Bo6g018210.1"/>
    <property type="gene ID" value="Bo6g018210"/>
</dbReference>
<sequence length="863" mass="96694">MSALVIGQLQEAESSSKLPPKLLAWGCYPTKLRLNIYSKAHVIGTIASCLQGSQDMETIMGSQFGRLFELHVARCHNSAKLINSFLCRQLITVRKYELWFHFATHPLRFSLDEFQQVTGLNCGAFYDADSEAEDDPGSTMWRELFDTALGDITKHVPLALIALVDGVICCSNKRLNLTPKYVEMLCDVEYFLEYLWGRESFLKTLPRLLPPYTSEDPLGEMRHRLSQQTSAAYGFPLALQLFAFEASTDNFLVDPLACENTVTILSVNDIVAVEEDPYLTIQFMPIPEAERYLWLDEATDERVTHLVELMLSGHHFQKSDFPGGDTSFSPIREEKKTREKVCVRWTNLMINPSTAAIYAPLWIEQQFKQLASAFQKQIGELGEICAAVAVVYLKVNKVHTPSYADIEIHDVNEDANAVSPRFHRTDAVESTFKEQTPIHAAPLLKRFKDDEPVNVTWGESSPHMYNSGIKDTATDPATSGANPDCEVHVASTTDEEDEEGEEAVNPNVRNPKPLSPIIDESECGTPVVGNVQPVSPSEEQNMVETSSLEDPNPGVVVEDVEHSSGSHVLDIGGRDFPMVYDPKKTVPVPARSPAPTETPIHVQIDPSLKKEETPGGPAPPVCEMDDEENYVQSGGKSVHKIFQKIGGVYTPDARLKGLFKSDKKPEYKPLAKPSRGVFRKVCAILSENISQTFQIITSNVVTNSFFLHIAEPKKWLSDETRQQAIEIKSDMFTKHPNSYFRWLGMQCSFITDLATYYTVNEQGSGDRKSKVKMSKSDNFQAATFDSIISSSSTEQAVKCACNLTTHPVRAWTRKNPGRRFVSCRGRRVGSQYVECDFFQWVNQEPPHGWHHIALLEARDIINE</sequence>
<accession>A0A0D3CPG4</accession>
<feature type="domain" description="GRF-type" evidence="6">
    <location>
        <begin position="799"/>
        <end position="844"/>
    </location>
</feature>
<reference evidence="7" key="2">
    <citation type="submission" date="2015-03" db="UniProtKB">
        <authorList>
            <consortium name="EnsemblPlants"/>
        </authorList>
    </citation>
    <scope>IDENTIFICATION</scope>
</reference>
<dbReference type="GO" id="GO:0008270">
    <property type="term" value="F:zinc ion binding"/>
    <property type="evidence" value="ECO:0007669"/>
    <property type="project" value="UniProtKB-KW"/>
</dbReference>
<name>A0A0D3CPG4_BRAOL</name>
<keyword evidence="3" id="KW-0862">Zinc</keyword>
<reference evidence="7 8" key="1">
    <citation type="journal article" date="2014" name="Genome Biol.">
        <title>Transcriptome and methylome profiling reveals relics of genome dominance in the mesopolyploid Brassica oleracea.</title>
        <authorList>
            <person name="Parkin I.A."/>
            <person name="Koh C."/>
            <person name="Tang H."/>
            <person name="Robinson S.J."/>
            <person name="Kagale S."/>
            <person name="Clarke W.E."/>
            <person name="Town C.D."/>
            <person name="Nixon J."/>
            <person name="Krishnakumar V."/>
            <person name="Bidwell S.L."/>
            <person name="Denoeud F."/>
            <person name="Belcram H."/>
            <person name="Links M.G."/>
            <person name="Just J."/>
            <person name="Clarke C."/>
            <person name="Bender T."/>
            <person name="Huebert T."/>
            <person name="Mason A.S."/>
            <person name="Pires J.C."/>
            <person name="Barker G."/>
            <person name="Moore J."/>
            <person name="Walley P.G."/>
            <person name="Manoli S."/>
            <person name="Batley J."/>
            <person name="Edwards D."/>
            <person name="Nelson M.N."/>
            <person name="Wang X."/>
            <person name="Paterson A.H."/>
            <person name="King G."/>
            <person name="Bancroft I."/>
            <person name="Chalhoub B."/>
            <person name="Sharpe A.G."/>
        </authorList>
    </citation>
    <scope>NUCLEOTIDE SEQUENCE</scope>
    <source>
        <strain evidence="7 8">cv. TO1000</strain>
    </source>
</reference>
<keyword evidence="2 4" id="KW-0863">Zinc-finger</keyword>
<evidence type="ECO:0000256" key="5">
    <source>
        <dbReference type="SAM" id="MobiDB-lite"/>
    </source>
</evidence>
<dbReference type="OMA" id="STMWREL"/>
<evidence type="ECO:0000256" key="3">
    <source>
        <dbReference type="ARBA" id="ARBA00022833"/>
    </source>
</evidence>
<dbReference type="PROSITE" id="PS51999">
    <property type="entry name" value="ZF_GRF"/>
    <property type="match status" value="1"/>
</dbReference>
<dbReference type="PANTHER" id="PTHR48449">
    <property type="entry name" value="DUF1985 DOMAIN-CONTAINING PROTEIN"/>
    <property type="match status" value="1"/>
</dbReference>
<dbReference type="InterPro" id="IPR015410">
    <property type="entry name" value="DUF1985"/>
</dbReference>
<proteinExistence type="predicted"/>
<dbReference type="InterPro" id="IPR010666">
    <property type="entry name" value="Znf_GRF"/>
</dbReference>
<feature type="compositionally biased region" description="Polar residues" evidence="5">
    <location>
        <begin position="532"/>
        <end position="549"/>
    </location>
</feature>
<evidence type="ECO:0000256" key="2">
    <source>
        <dbReference type="ARBA" id="ARBA00022771"/>
    </source>
</evidence>